<keyword evidence="2" id="KW-0812">Transmembrane</keyword>
<comment type="caution">
    <text evidence="3">The sequence shown here is derived from an EMBL/GenBank/DDBJ whole genome shotgun (WGS) entry which is preliminary data.</text>
</comment>
<evidence type="ECO:0000313" key="3">
    <source>
        <dbReference type="EMBL" id="HEM67353.1"/>
    </source>
</evidence>
<feature type="compositionally biased region" description="Low complexity" evidence="1">
    <location>
        <begin position="176"/>
        <end position="219"/>
    </location>
</feature>
<gene>
    <name evidence="3" type="ORF">ENO26_07310</name>
</gene>
<feature type="region of interest" description="Disordered" evidence="1">
    <location>
        <begin position="176"/>
        <end position="240"/>
    </location>
</feature>
<protein>
    <submittedName>
        <fullName evidence="3">Uncharacterized protein</fullName>
    </submittedName>
</protein>
<keyword evidence="2" id="KW-1133">Transmembrane helix</keyword>
<reference evidence="3" key="1">
    <citation type="journal article" date="2020" name="mSystems">
        <title>Genome- and Community-Level Interaction Insights into Carbon Utilization and Element Cycling Functions of Hydrothermarchaeota in Hydrothermal Sediment.</title>
        <authorList>
            <person name="Zhou Z."/>
            <person name="Liu Y."/>
            <person name="Xu W."/>
            <person name="Pan J."/>
            <person name="Luo Z.H."/>
            <person name="Li M."/>
        </authorList>
    </citation>
    <scope>NUCLEOTIDE SEQUENCE [LARGE SCALE GENOMIC DNA]</scope>
    <source>
        <strain evidence="3">SpSt-125</strain>
    </source>
</reference>
<keyword evidence="2" id="KW-0472">Membrane</keyword>
<sequence>MRLTLIAILIVLALLPVAIVQYVFAQGSLQNVEIRVDENGVATVAIVTSISAGVTTIELPVDPIAVTIDVNSSVSGVEWVLEDGHLYIASPSRSTVRLTYIANVSIENSVITLNVRTNSSVRLVLAPTILLLTLPENVTSITTLPGGELEIIFTGPATISYTIAPLTTPITAPITATTPSATTSPSPTTALSTPITTTFTPTTRPTTPSSTTTSMVTTPTTPPASTPITQTSSPSTTATQTPSISLSTIAVIVIIVVIAIIIALIIRRR</sequence>
<dbReference type="EMBL" id="DSEU01000047">
    <property type="protein sequence ID" value="HEM67353.1"/>
    <property type="molecule type" value="Genomic_DNA"/>
</dbReference>
<evidence type="ECO:0000256" key="2">
    <source>
        <dbReference type="SAM" id="Phobius"/>
    </source>
</evidence>
<feature type="transmembrane region" description="Helical" evidence="2">
    <location>
        <begin position="244"/>
        <end position="266"/>
    </location>
</feature>
<accession>A0A7J2U521</accession>
<organism evidence="3">
    <name type="scientific">Ignisphaera aggregans</name>
    <dbReference type="NCBI Taxonomy" id="334771"/>
    <lineage>
        <taxon>Archaea</taxon>
        <taxon>Thermoproteota</taxon>
        <taxon>Thermoprotei</taxon>
        <taxon>Desulfurococcales</taxon>
        <taxon>Desulfurococcaceae</taxon>
        <taxon>Ignisphaera</taxon>
    </lineage>
</organism>
<proteinExistence type="predicted"/>
<feature type="compositionally biased region" description="Low complexity" evidence="1">
    <location>
        <begin position="226"/>
        <end position="240"/>
    </location>
</feature>
<name>A0A7J2U521_9CREN</name>
<dbReference type="AlphaFoldDB" id="A0A7J2U521"/>
<evidence type="ECO:0000256" key="1">
    <source>
        <dbReference type="SAM" id="MobiDB-lite"/>
    </source>
</evidence>